<dbReference type="InterPro" id="IPR012419">
    <property type="entry name" value="Cas1_AcylTrans_dom"/>
</dbReference>
<evidence type="ECO:0000259" key="10">
    <source>
        <dbReference type="Pfam" id="PF07779"/>
    </source>
</evidence>
<dbReference type="RefSeq" id="XP_016761580.1">
    <property type="nucleotide sequence ID" value="XM_016908035.1"/>
</dbReference>
<dbReference type="GeneID" id="27905172"/>
<feature type="transmembrane region" description="Helical" evidence="9">
    <location>
        <begin position="401"/>
        <end position="417"/>
    </location>
</feature>
<protein>
    <submittedName>
        <fullName evidence="11">Cas1p-domain-containing protein</fullName>
    </submittedName>
</protein>
<feature type="transmembrane region" description="Helical" evidence="9">
    <location>
        <begin position="332"/>
        <end position="353"/>
    </location>
</feature>
<dbReference type="GO" id="GO:0005794">
    <property type="term" value="C:Golgi apparatus"/>
    <property type="evidence" value="ECO:0007669"/>
    <property type="project" value="UniProtKB-ARBA"/>
</dbReference>
<feature type="transmembrane region" description="Helical" evidence="9">
    <location>
        <begin position="365"/>
        <end position="381"/>
    </location>
</feature>
<feature type="region of interest" description="Disordered" evidence="8">
    <location>
        <begin position="224"/>
        <end position="244"/>
    </location>
</feature>
<keyword evidence="5 9" id="KW-1133">Transmembrane helix</keyword>
<evidence type="ECO:0000256" key="1">
    <source>
        <dbReference type="ARBA" id="ARBA00004141"/>
    </source>
</evidence>
<evidence type="ECO:0000256" key="6">
    <source>
        <dbReference type="ARBA" id="ARBA00023136"/>
    </source>
</evidence>
<evidence type="ECO:0000313" key="12">
    <source>
        <dbReference type="Proteomes" id="UP000016931"/>
    </source>
</evidence>
<dbReference type="GO" id="GO:0016020">
    <property type="term" value="C:membrane"/>
    <property type="evidence" value="ECO:0007669"/>
    <property type="project" value="UniProtKB-SubCell"/>
</dbReference>
<dbReference type="eggNOG" id="KOG1699">
    <property type="taxonomic scope" value="Eukaryota"/>
</dbReference>
<dbReference type="HOGENOM" id="CLU_008003_0_1_1"/>
<keyword evidence="12" id="KW-1185">Reference proteome</keyword>
<dbReference type="OrthoDB" id="1932925at2759"/>
<comment type="similarity">
    <text evidence="2">Belongs to the PC-esterase family. CASD1 subfamily.</text>
</comment>
<dbReference type="PANTHER" id="PTHR13533">
    <property type="entry name" value="N-ACETYLNEURAMINATE 9-O-ACETYLTRANSFERASE"/>
    <property type="match status" value="1"/>
</dbReference>
<dbReference type="PANTHER" id="PTHR13533:SF1">
    <property type="entry name" value="N-ACETYLNEURAMINATE 9-O-ACETYLTRANSFERASE"/>
    <property type="match status" value="1"/>
</dbReference>
<keyword evidence="3" id="KW-0808">Transferase</keyword>
<evidence type="ECO:0000256" key="8">
    <source>
        <dbReference type="SAM" id="MobiDB-lite"/>
    </source>
</evidence>
<dbReference type="GO" id="GO:0016740">
    <property type="term" value="F:transferase activity"/>
    <property type="evidence" value="ECO:0007669"/>
    <property type="project" value="UniProtKB-KW"/>
</dbReference>
<feature type="transmembrane region" description="Helical" evidence="9">
    <location>
        <begin position="494"/>
        <end position="513"/>
    </location>
</feature>
<feature type="region of interest" description="Disordered" evidence="8">
    <location>
        <begin position="665"/>
        <end position="685"/>
    </location>
</feature>
<dbReference type="EMBL" id="KB456263">
    <property type="protein sequence ID" value="EMF13459.1"/>
    <property type="molecule type" value="Genomic_DNA"/>
</dbReference>
<evidence type="ECO:0000256" key="3">
    <source>
        <dbReference type="ARBA" id="ARBA00022679"/>
    </source>
</evidence>
<feature type="domain" description="Cas1p 10 TM acyl transferase" evidence="10">
    <location>
        <begin position="460"/>
        <end position="791"/>
    </location>
</feature>
<keyword evidence="7" id="KW-0325">Glycoprotein</keyword>
<dbReference type="GO" id="GO:0005975">
    <property type="term" value="P:carbohydrate metabolic process"/>
    <property type="evidence" value="ECO:0007669"/>
    <property type="project" value="UniProtKB-ARBA"/>
</dbReference>
<feature type="transmembrane region" description="Helical" evidence="9">
    <location>
        <begin position="734"/>
        <end position="752"/>
    </location>
</feature>
<feature type="transmembrane region" description="Helical" evidence="9">
    <location>
        <begin position="26"/>
        <end position="47"/>
    </location>
</feature>
<dbReference type="Proteomes" id="UP000016931">
    <property type="component" value="Unassembled WGS sequence"/>
</dbReference>
<reference evidence="11 12" key="1">
    <citation type="journal article" date="2012" name="PLoS Pathog.">
        <title>Diverse lifestyles and strategies of plant pathogenesis encoded in the genomes of eighteen Dothideomycetes fungi.</title>
        <authorList>
            <person name="Ohm R.A."/>
            <person name="Feau N."/>
            <person name="Henrissat B."/>
            <person name="Schoch C.L."/>
            <person name="Horwitz B.A."/>
            <person name="Barry K.W."/>
            <person name="Condon B.J."/>
            <person name="Copeland A.C."/>
            <person name="Dhillon B."/>
            <person name="Glaser F."/>
            <person name="Hesse C.N."/>
            <person name="Kosti I."/>
            <person name="LaButti K."/>
            <person name="Lindquist E.A."/>
            <person name="Lucas S."/>
            <person name="Salamov A.A."/>
            <person name="Bradshaw R.E."/>
            <person name="Ciuffetti L."/>
            <person name="Hamelin R.C."/>
            <person name="Kema G.H.J."/>
            <person name="Lawrence C."/>
            <person name="Scott J.A."/>
            <person name="Spatafora J.W."/>
            <person name="Turgeon B.G."/>
            <person name="de Wit P.J.G.M."/>
            <person name="Zhong S."/>
            <person name="Goodwin S.B."/>
            <person name="Grigoriev I.V."/>
        </authorList>
    </citation>
    <scope>NUCLEOTIDE SEQUENCE [LARGE SCALE GENOMIC DNA]</scope>
    <source>
        <strain evidence="11 12">SO2202</strain>
    </source>
</reference>
<evidence type="ECO:0000256" key="9">
    <source>
        <dbReference type="SAM" id="Phobius"/>
    </source>
</evidence>
<evidence type="ECO:0000313" key="11">
    <source>
        <dbReference type="EMBL" id="EMF13459.1"/>
    </source>
</evidence>
<keyword evidence="6 9" id="KW-0472">Membrane</keyword>
<evidence type="ECO:0000256" key="2">
    <source>
        <dbReference type="ARBA" id="ARBA00010666"/>
    </source>
</evidence>
<feature type="transmembrane region" description="Helical" evidence="9">
    <location>
        <begin position="631"/>
        <end position="650"/>
    </location>
</feature>
<feature type="transmembrane region" description="Helical" evidence="9">
    <location>
        <begin position="549"/>
        <end position="570"/>
    </location>
</feature>
<comment type="subcellular location">
    <subcellularLocation>
        <location evidence="1">Membrane</location>
        <topology evidence="1">Multi-pass membrane protein</topology>
    </subcellularLocation>
</comment>
<proteinExistence type="inferred from homology"/>
<evidence type="ECO:0000256" key="4">
    <source>
        <dbReference type="ARBA" id="ARBA00022692"/>
    </source>
</evidence>
<dbReference type="AlphaFoldDB" id="M3D6G9"/>
<name>M3D6G9_SPHMS</name>
<sequence length="944" mass="106083">MALGYAFKKPLASDIFKSWPNAASKLSGVPFILVLVLLAGILLRHIVFDSDPYRCNALVTSGQWFKEDLRQWLIPGCSTAHYGRADVDACTDKKKREIVIAGDIHLQGTYWAFAERVGFGNKWPSFEEKDLVFEKDHVQLRYFFDPYLNGSSLLSRIESQGNAPQDRPMLMVVGAANYAIDHNRTEEYIATVQSLASTAISPGSRSLHGSKIDYTSGPGDLLLFTPPQKPSMSSRSDSDDEKNKKLLPYDKLDESLRELSTTNTLDVLWSFAAMTNGQRQNVYQSNGVFVTNEVSHRRVDVLLNLRCNARRANTGAFPNLATCCGSWRAPNLLQTTFLVLSIAILPAIVSADFKYEILSDSSRPGVRALSAFTAVVAISYVADRTHVFEQVTRLPLNKFNLFSMIIIAGVIGVLSIRRSKGPPPPRRPLPAAPAAGVATAATSAASPPLPPPPPSPSFPFLPRDQTDEWKGWMQLLIIIYHYNMAFWYDEFWQIIRLCVSSYLFLTGFGHTVYFLQKRDFSLKRLVNVLIRTNLLPCTLAYVMRTNWLLYYYMPLSTFWFLIVYATLAIGQKYNHRTLFLLFKIAFSAGLVHTFLSTKDLPETVVRFFVITCKMKFDTNEFFHHRVQVDQYIVYVGMVAAMLYIFLKDILSQQQQEEEESISILHDNNDSTKPHHHQNPPSLSRSRGKTNLILHLWPLLKRLAILLSLLTLPLFFHTTHTHLFRTHDQRPFATWQPYITFLPILSFTILRNAHPALRSHHSTIFAWLGRYSGEMYVLQDHIWLAGDQQAVLRTGIFGAAGAGDETVWGDRWRDLIVVTVGYLVGCRIVGDATGGIAEWFVREEGGSGSSGSTSSSSSSAAAAVWGRDGEGNKDEVEMGLLAGAAGSATRSSEYGEKFGQRRSWLQRVAVQVLSIKLRLWPTKLKNRVVLVLAIMWLLNVGILHV</sequence>
<evidence type="ECO:0000256" key="5">
    <source>
        <dbReference type="ARBA" id="ARBA00022989"/>
    </source>
</evidence>
<feature type="transmembrane region" description="Helical" evidence="9">
    <location>
        <begin position="927"/>
        <end position="943"/>
    </location>
</feature>
<feature type="transmembrane region" description="Helical" evidence="9">
    <location>
        <begin position="691"/>
        <end position="714"/>
    </location>
</feature>
<evidence type="ECO:0000256" key="7">
    <source>
        <dbReference type="ARBA" id="ARBA00023180"/>
    </source>
</evidence>
<organism evidence="11 12">
    <name type="scientific">Sphaerulina musiva (strain SO2202)</name>
    <name type="common">Poplar stem canker fungus</name>
    <name type="synonym">Septoria musiva</name>
    <dbReference type="NCBI Taxonomy" id="692275"/>
    <lineage>
        <taxon>Eukaryota</taxon>
        <taxon>Fungi</taxon>
        <taxon>Dikarya</taxon>
        <taxon>Ascomycota</taxon>
        <taxon>Pezizomycotina</taxon>
        <taxon>Dothideomycetes</taxon>
        <taxon>Dothideomycetidae</taxon>
        <taxon>Mycosphaerellales</taxon>
        <taxon>Mycosphaerellaceae</taxon>
        <taxon>Sphaerulina</taxon>
    </lineage>
</organism>
<dbReference type="Pfam" id="PF07779">
    <property type="entry name" value="Cas1_AcylT"/>
    <property type="match status" value="1"/>
</dbReference>
<accession>M3D6G9</accession>
<gene>
    <name evidence="11" type="ORF">SEPMUDRAFT_163170</name>
</gene>
<dbReference type="OMA" id="WSAREWA"/>
<keyword evidence="4 9" id="KW-0812">Transmembrane</keyword>